<gene>
    <name evidence="7" type="primary">rpsD</name>
    <name evidence="11" type="ORF">A3C89_00775</name>
</gene>
<sequence length="202" mass="22725">MKLGPKFKLAKRLGAPIFSKTQSVKFQNSLARPGRVLKNRRGNMSDYKKQLLEKQKMRFTYGLSERQFSTYVAKSIESGHQPIPALMAMLESRLDSVVYRLGIAKTRTQARQLVTHGHITLNGRKLNIPSAIVKNGDEVAVREGSRSIGLLAGFAEKHAAQSVPAWLTFDAKKMSGTMKQTPVVDMKEQLFNPELVLEYYSR</sequence>
<proteinExistence type="inferred from homology"/>
<dbReference type="HAMAP" id="MF_01306_B">
    <property type="entry name" value="Ribosomal_uS4_B"/>
    <property type="match status" value="1"/>
</dbReference>
<evidence type="ECO:0000256" key="7">
    <source>
        <dbReference type="HAMAP-Rule" id="MF_01306"/>
    </source>
</evidence>
<accession>A0A1F6DFT1</accession>
<evidence type="ECO:0000256" key="1">
    <source>
        <dbReference type="ARBA" id="ARBA00007465"/>
    </source>
</evidence>
<dbReference type="GO" id="GO:0015935">
    <property type="term" value="C:small ribosomal subunit"/>
    <property type="evidence" value="ECO:0007669"/>
    <property type="project" value="InterPro"/>
</dbReference>
<comment type="function">
    <text evidence="7">One of the primary rRNA binding proteins, it binds directly to 16S rRNA where it nucleates assembly of the body of the 30S subunit.</text>
</comment>
<dbReference type="InterPro" id="IPR005709">
    <property type="entry name" value="Ribosomal_uS4_bac-type"/>
</dbReference>
<dbReference type="Pfam" id="PF01479">
    <property type="entry name" value="S4"/>
    <property type="match status" value="1"/>
</dbReference>
<keyword evidence="3 7" id="KW-0694">RNA-binding</keyword>
<dbReference type="CDD" id="cd00165">
    <property type="entry name" value="S4"/>
    <property type="match status" value="1"/>
</dbReference>
<comment type="function">
    <text evidence="7">With S5 and S12 plays an important role in translational accuracy.</text>
</comment>
<dbReference type="InterPro" id="IPR036986">
    <property type="entry name" value="S4_RNA-bd_sf"/>
</dbReference>
<dbReference type="PANTHER" id="PTHR11831">
    <property type="entry name" value="30S 40S RIBOSOMAL PROTEIN"/>
    <property type="match status" value="1"/>
</dbReference>
<dbReference type="SUPFAM" id="SSF55174">
    <property type="entry name" value="Alpha-L RNA-binding motif"/>
    <property type="match status" value="1"/>
</dbReference>
<dbReference type="PROSITE" id="PS00632">
    <property type="entry name" value="RIBOSOMAL_S4"/>
    <property type="match status" value="1"/>
</dbReference>
<reference evidence="11 12" key="1">
    <citation type="journal article" date="2016" name="Nat. Commun.">
        <title>Thousands of microbial genomes shed light on interconnected biogeochemical processes in an aquifer system.</title>
        <authorList>
            <person name="Anantharaman K."/>
            <person name="Brown C.T."/>
            <person name="Hug L.A."/>
            <person name="Sharon I."/>
            <person name="Castelle C.J."/>
            <person name="Probst A.J."/>
            <person name="Thomas B.C."/>
            <person name="Singh A."/>
            <person name="Wilkins M.J."/>
            <person name="Karaoz U."/>
            <person name="Brodie E.L."/>
            <person name="Williams K.H."/>
            <person name="Hubbard S.S."/>
            <person name="Banfield J.F."/>
        </authorList>
    </citation>
    <scope>NUCLEOTIDE SEQUENCE [LARGE SCALE GENOMIC DNA]</scope>
</reference>
<dbReference type="Gene3D" id="1.10.1050.10">
    <property type="entry name" value="Ribosomal Protein S4 Delta 41, Chain A, domain 1"/>
    <property type="match status" value="1"/>
</dbReference>
<name>A0A1F6DFT1_9BACT</name>
<keyword evidence="5 7" id="KW-0687">Ribonucleoprotein</keyword>
<dbReference type="STRING" id="1798492.A3C89_00775"/>
<dbReference type="Pfam" id="PF00163">
    <property type="entry name" value="Ribosomal_S4"/>
    <property type="match status" value="1"/>
</dbReference>
<dbReference type="NCBIfam" id="NF003717">
    <property type="entry name" value="PRK05327.1"/>
    <property type="match status" value="1"/>
</dbReference>
<dbReference type="PROSITE" id="PS50889">
    <property type="entry name" value="S4"/>
    <property type="match status" value="1"/>
</dbReference>
<comment type="similarity">
    <text evidence="1 7 8">Belongs to the universal ribosomal protein uS4 family.</text>
</comment>
<evidence type="ECO:0000256" key="3">
    <source>
        <dbReference type="ARBA" id="ARBA00022884"/>
    </source>
</evidence>
<dbReference type="Proteomes" id="UP000178794">
    <property type="component" value="Unassembled WGS sequence"/>
</dbReference>
<feature type="domain" description="RNA-binding S4" evidence="9">
    <location>
        <begin position="92"/>
        <end position="154"/>
    </location>
</feature>
<dbReference type="InterPro" id="IPR001912">
    <property type="entry name" value="Ribosomal_uS4_N"/>
</dbReference>
<evidence type="ECO:0000256" key="8">
    <source>
        <dbReference type="RuleBase" id="RU003699"/>
    </source>
</evidence>
<evidence type="ECO:0000256" key="5">
    <source>
        <dbReference type="ARBA" id="ARBA00023274"/>
    </source>
</evidence>
<dbReference type="AlphaFoldDB" id="A0A1F6DFT1"/>
<organism evidence="11 12">
    <name type="scientific">Candidatus Kaiserbacteria bacterium RIFCSPHIGHO2_02_FULL_50_50</name>
    <dbReference type="NCBI Taxonomy" id="1798492"/>
    <lineage>
        <taxon>Bacteria</taxon>
        <taxon>Candidatus Kaiseribacteriota</taxon>
    </lineage>
</organism>
<dbReference type="Gene3D" id="3.10.290.10">
    <property type="entry name" value="RNA-binding S4 domain"/>
    <property type="match status" value="1"/>
</dbReference>
<comment type="caution">
    <text evidence="11">The sequence shown here is derived from an EMBL/GenBank/DDBJ whole genome shotgun (WGS) entry which is preliminary data.</text>
</comment>
<keyword evidence="2 7" id="KW-0699">rRNA-binding</keyword>
<dbReference type="NCBIfam" id="TIGR01017">
    <property type="entry name" value="rpsD_bact"/>
    <property type="match status" value="1"/>
</dbReference>
<dbReference type="InterPro" id="IPR002942">
    <property type="entry name" value="S4_RNA-bd"/>
</dbReference>
<dbReference type="EMBL" id="MFLF01000008">
    <property type="protein sequence ID" value="OGG60278.1"/>
    <property type="molecule type" value="Genomic_DNA"/>
</dbReference>
<evidence type="ECO:0000256" key="4">
    <source>
        <dbReference type="ARBA" id="ARBA00022980"/>
    </source>
</evidence>
<dbReference type="PANTHER" id="PTHR11831:SF4">
    <property type="entry name" value="SMALL RIBOSOMAL SUBUNIT PROTEIN US4M"/>
    <property type="match status" value="1"/>
</dbReference>
<evidence type="ECO:0000313" key="12">
    <source>
        <dbReference type="Proteomes" id="UP000178794"/>
    </source>
</evidence>
<evidence type="ECO:0000259" key="9">
    <source>
        <dbReference type="SMART" id="SM00363"/>
    </source>
</evidence>
<dbReference type="GO" id="GO:0003735">
    <property type="term" value="F:structural constituent of ribosome"/>
    <property type="evidence" value="ECO:0007669"/>
    <property type="project" value="InterPro"/>
</dbReference>
<evidence type="ECO:0000259" key="10">
    <source>
        <dbReference type="SMART" id="SM01390"/>
    </source>
</evidence>
<dbReference type="InterPro" id="IPR022801">
    <property type="entry name" value="Ribosomal_uS4"/>
</dbReference>
<evidence type="ECO:0000256" key="6">
    <source>
        <dbReference type="ARBA" id="ARBA00035254"/>
    </source>
</evidence>
<dbReference type="SMART" id="SM01390">
    <property type="entry name" value="Ribosomal_S4"/>
    <property type="match status" value="1"/>
</dbReference>
<evidence type="ECO:0000256" key="2">
    <source>
        <dbReference type="ARBA" id="ARBA00022730"/>
    </source>
</evidence>
<keyword evidence="4 7" id="KW-0689">Ribosomal protein</keyword>
<dbReference type="InterPro" id="IPR018079">
    <property type="entry name" value="Ribosomal_uS4_CS"/>
</dbReference>
<feature type="domain" description="Small ribosomal subunit protein uS4 N-terminal" evidence="10">
    <location>
        <begin position="1"/>
        <end position="91"/>
    </location>
</feature>
<protein>
    <recommendedName>
        <fullName evidence="6 7">Small ribosomal subunit protein uS4</fullName>
    </recommendedName>
</protein>
<dbReference type="SMART" id="SM00363">
    <property type="entry name" value="S4"/>
    <property type="match status" value="1"/>
</dbReference>
<comment type="subunit">
    <text evidence="7">Part of the 30S ribosomal subunit. Contacts protein S5. The interaction surface between S4 and S5 is involved in control of translational fidelity.</text>
</comment>
<evidence type="ECO:0000313" key="11">
    <source>
        <dbReference type="EMBL" id="OGG60278.1"/>
    </source>
</evidence>
<dbReference type="FunFam" id="3.10.290.10:FF:000001">
    <property type="entry name" value="30S ribosomal protein S4"/>
    <property type="match status" value="1"/>
</dbReference>
<dbReference type="GO" id="GO:0042274">
    <property type="term" value="P:ribosomal small subunit biogenesis"/>
    <property type="evidence" value="ECO:0007669"/>
    <property type="project" value="TreeGrafter"/>
</dbReference>
<dbReference type="GO" id="GO:0019843">
    <property type="term" value="F:rRNA binding"/>
    <property type="evidence" value="ECO:0007669"/>
    <property type="project" value="UniProtKB-UniRule"/>
</dbReference>
<dbReference type="GO" id="GO:0006412">
    <property type="term" value="P:translation"/>
    <property type="evidence" value="ECO:0007669"/>
    <property type="project" value="UniProtKB-UniRule"/>
</dbReference>